<sequence length="53" mass="6347">MLGKSLFSLVLLLLKIIILVNFHFAKNGNAIFMIFSKNRRQKGENYRFFRNFH</sequence>
<evidence type="ECO:0000256" key="1">
    <source>
        <dbReference type="SAM" id="Phobius"/>
    </source>
</evidence>
<keyword evidence="1" id="KW-0812">Transmembrane</keyword>
<name>A0A0R1LXN1_9LACO</name>
<gene>
    <name evidence="2" type="ORF">FC20_GL001380</name>
</gene>
<feature type="transmembrane region" description="Helical" evidence="1">
    <location>
        <begin position="6"/>
        <end position="25"/>
    </location>
</feature>
<evidence type="ECO:0000313" key="3">
    <source>
        <dbReference type="Proteomes" id="UP000051074"/>
    </source>
</evidence>
<proteinExistence type="predicted"/>
<accession>A0A0R1LXN1</accession>
<reference evidence="2 3" key="1">
    <citation type="journal article" date="2015" name="Genome Announc.">
        <title>Expanding the biotechnology potential of lactobacilli through comparative genomics of 213 strains and associated genera.</title>
        <authorList>
            <person name="Sun Z."/>
            <person name="Harris H.M."/>
            <person name="McCann A."/>
            <person name="Guo C."/>
            <person name="Argimon S."/>
            <person name="Zhang W."/>
            <person name="Yang X."/>
            <person name="Jeffery I.B."/>
            <person name="Cooney J.C."/>
            <person name="Kagawa T.F."/>
            <person name="Liu W."/>
            <person name="Song Y."/>
            <person name="Salvetti E."/>
            <person name="Wrobel A."/>
            <person name="Rasinkangas P."/>
            <person name="Parkhill J."/>
            <person name="Rea M.C."/>
            <person name="O'Sullivan O."/>
            <person name="Ritari J."/>
            <person name="Douillard F.P."/>
            <person name="Paul Ross R."/>
            <person name="Yang R."/>
            <person name="Briner A.E."/>
            <person name="Felis G.E."/>
            <person name="de Vos W.M."/>
            <person name="Barrangou R."/>
            <person name="Klaenhammer T.R."/>
            <person name="Caufield P.W."/>
            <person name="Cui Y."/>
            <person name="Zhang H."/>
            <person name="O'Toole P.W."/>
        </authorList>
    </citation>
    <scope>NUCLEOTIDE SEQUENCE [LARGE SCALE GENOMIC DNA]</scope>
    <source>
        <strain evidence="2 3">DSM 19284</strain>
    </source>
</reference>
<dbReference type="STRING" id="1293597.FC20_GL001380"/>
<keyword evidence="3" id="KW-1185">Reference proteome</keyword>
<organism evidence="2 3">
    <name type="scientific">Lactobacillus equicursoris DSM 19284 = JCM 14600 = CIP 110162</name>
    <dbReference type="NCBI Taxonomy" id="1293597"/>
    <lineage>
        <taxon>Bacteria</taxon>
        <taxon>Bacillati</taxon>
        <taxon>Bacillota</taxon>
        <taxon>Bacilli</taxon>
        <taxon>Lactobacillales</taxon>
        <taxon>Lactobacillaceae</taxon>
        <taxon>Lactobacillus</taxon>
    </lineage>
</organism>
<dbReference type="EMBL" id="AZDU01000049">
    <property type="protein sequence ID" value="KRL00366.1"/>
    <property type="molecule type" value="Genomic_DNA"/>
</dbReference>
<protein>
    <submittedName>
        <fullName evidence="2">Uncharacterized protein</fullName>
    </submittedName>
</protein>
<keyword evidence="1" id="KW-1133">Transmembrane helix</keyword>
<dbReference type="PATRIC" id="fig|1293597.4.peg.1475"/>
<comment type="caution">
    <text evidence="2">The sequence shown here is derived from an EMBL/GenBank/DDBJ whole genome shotgun (WGS) entry which is preliminary data.</text>
</comment>
<dbReference type="AlphaFoldDB" id="A0A0R1LXN1"/>
<keyword evidence="1" id="KW-0472">Membrane</keyword>
<dbReference type="Proteomes" id="UP000051074">
    <property type="component" value="Unassembled WGS sequence"/>
</dbReference>
<evidence type="ECO:0000313" key="2">
    <source>
        <dbReference type="EMBL" id="KRL00366.1"/>
    </source>
</evidence>